<dbReference type="PANTHER" id="PTHR19211:SF14">
    <property type="entry name" value="ATP-BINDING CASSETTE SUB-FAMILY F MEMBER 1"/>
    <property type="match status" value="1"/>
</dbReference>
<dbReference type="GO" id="GO:0016887">
    <property type="term" value="F:ATP hydrolysis activity"/>
    <property type="evidence" value="ECO:0007669"/>
    <property type="project" value="InterPro"/>
</dbReference>
<dbReference type="Gene3D" id="3.40.50.300">
    <property type="entry name" value="P-loop containing nucleotide triphosphate hydrolases"/>
    <property type="match status" value="1"/>
</dbReference>
<organism evidence="3 4">
    <name type="scientific">Corynebacterium choanae</name>
    <dbReference type="NCBI Taxonomy" id="1862358"/>
    <lineage>
        <taxon>Bacteria</taxon>
        <taxon>Bacillati</taxon>
        <taxon>Actinomycetota</taxon>
        <taxon>Actinomycetes</taxon>
        <taxon>Mycobacteriales</taxon>
        <taxon>Corynebacteriaceae</taxon>
        <taxon>Corynebacterium</taxon>
    </lineage>
</organism>
<reference evidence="3 4" key="1">
    <citation type="submission" date="2018-11" db="EMBL/GenBank/DDBJ databases">
        <authorList>
            <person name="Kleinhagauer T."/>
            <person name="Glaeser S.P."/>
            <person name="Spergser J."/>
            <person name="Ruckert C."/>
            <person name="Kaempfer P."/>
            <person name="Busse H.-J."/>
        </authorList>
    </citation>
    <scope>NUCLEOTIDE SEQUENCE [LARGE SCALE GENOMIC DNA]</scope>
    <source>
        <strain evidence="3 4">200CH</strain>
    </source>
</reference>
<sequence length="161" mass="17268">MCLVDPNGSGKTTLIQLVSGQLNPADVELFTADHLLITGGNDAGKTTLVEWIAASVPPSTDAHGAMTAPGTVGFCLQSLHNRNSPVTDTVLGDTGKGWIYPRLFQQPLRGLSDGNRRRMMLAAASANNPTIVIIDAPTNYLMWRPISNWRSHCAFGQHSLS</sequence>
<dbReference type="Pfam" id="PF00005">
    <property type="entry name" value="ABC_tran"/>
    <property type="match status" value="1"/>
</dbReference>
<dbReference type="OrthoDB" id="5296765at2"/>
<dbReference type="AlphaFoldDB" id="A0A3G6JA91"/>
<dbReference type="SUPFAM" id="SSF52540">
    <property type="entry name" value="P-loop containing nucleoside triphosphate hydrolases"/>
    <property type="match status" value="1"/>
</dbReference>
<name>A0A3G6JA91_9CORY</name>
<accession>A0A3G6JA91</accession>
<dbReference type="KEGG" id="ccho:CCHOA_11710"/>
<evidence type="ECO:0000313" key="4">
    <source>
        <dbReference type="Proteomes" id="UP000269019"/>
    </source>
</evidence>
<gene>
    <name evidence="3" type="ORF">CCHOA_11710</name>
</gene>
<dbReference type="EMBL" id="CP033896">
    <property type="protein sequence ID" value="AZA14713.1"/>
    <property type="molecule type" value="Genomic_DNA"/>
</dbReference>
<dbReference type="InterPro" id="IPR003439">
    <property type="entry name" value="ABC_transporter-like_ATP-bd"/>
</dbReference>
<evidence type="ECO:0000259" key="2">
    <source>
        <dbReference type="Pfam" id="PF00005"/>
    </source>
</evidence>
<dbReference type="InterPro" id="IPR027417">
    <property type="entry name" value="P-loop_NTPase"/>
</dbReference>
<evidence type="ECO:0000313" key="3">
    <source>
        <dbReference type="EMBL" id="AZA14713.1"/>
    </source>
</evidence>
<dbReference type="Proteomes" id="UP000269019">
    <property type="component" value="Chromosome"/>
</dbReference>
<dbReference type="GO" id="GO:0005524">
    <property type="term" value="F:ATP binding"/>
    <property type="evidence" value="ECO:0007669"/>
    <property type="project" value="InterPro"/>
</dbReference>
<dbReference type="PANTHER" id="PTHR19211">
    <property type="entry name" value="ATP-BINDING TRANSPORT PROTEIN-RELATED"/>
    <property type="match status" value="1"/>
</dbReference>
<proteinExistence type="predicted"/>
<protein>
    <submittedName>
        <fullName evidence="3">High-affinity zinc transporter ATPase</fullName>
    </submittedName>
</protein>
<evidence type="ECO:0000256" key="1">
    <source>
        <dbReference type="ARBA" id="ARBA00022737"/>
    </source>
</evidence>
<feature type="domain" description="ABC transporter" evidence="2">
    <location>
        <begin position="23"/>
        <end position="139"/>
    </location>
</feature>
<keyword evidence="1" id="KW-0677">Repeat</keyword>
<dbReference type="InterPro" id="IPR050611">
    <property type="entry name" value="ABCF"/>
</dbReference>
<keyword evidence="4" id="KW-1185">Reference proteome</keyword>